<proteinExistence type="inferred from homology"/>
<evidence type="ECO:0000313" key="10">
    <source>
        <dbReference type="Proteomes" id="UP001438707"/>
    </source>
</evidence>
<evidence type="ECO:0000256" key="2">
    <source>
        <dbReference type="ARBA" id="ARBA00012415"/>
    </source>
</evidence>
<dbReference type="EMBL" id="JALJOS010000040">
    <property type="protein sequence ID" value="KAK9821164.1"/>
    <property type="molecule type" value="Genomic_DNA"/>
</dbReference>
<evidence type="ECO:0000256" key="3">
    <source>
        <dbReference type="ARBA" id="ARBA00022679"/>
    </source>
</evidence>
<dbReference type="CDD" id="cd00897">
    <property type="entry name" value="UGPase_euk"/>
    <property type="match status" value="1"/>
</dbReference>
<accession>A0AAW1QIB2</accession>
<dbReference type="EC" id="2.7.7.9" evidence="2 6"/>
<dbReference type="GO" id="GO:0003983">
    <property type="term" value="F:UTP:glucose-1-phosphate uridylyltransferase activity"/>
    <property type="evidence" value="ECO:0007669"/>
    <property type="project" value="UniProtKB-EC"/>
</dbReference>
<dbReference type="AlphaFoldDB" id="A0AAW1QIB2"/>
<dbReference type="InterPro" id="IPR016267">
    <property type="entry name" value="UDPGP_trans"/>
</dbReference>
<feature type="binding site" evidence="8">
    <location>
        <position position="361"/>
    </location>
    <ligand>
        <name>UTP</name>
        <dbReference type="ChEBI" id="CHEBI:46398"/>
    </ligand>
</feature>
<feature type="binding site" evidence="8">
    <location>
        <position position="214"/>
    </location>
    <ligand>
        <name>UTP</name>
        <dbReference type="ChEBI" id="CHEBI:46398"/>
    </ligand>
</feature>
<dbReference type="Gene3D" id="2.160.10.10">
    <property type="entry name" value="Hexapeptide repeat proteins"/>
    <property type="match status" value="1"/>
</dbReference>
<evidence type="ECO:0000256" key="7">
    <source>
        <dbReference type="PIRSR" id="PIRSR000806-1"/>
    </source>
</evidence>
<reference evidence="9 10" key="1">
    <citation type="journal article" date="2024" name="Nat. Commun.">
        <title>Phylogenomics reveals the evolutionary origins of lichenization in chlorophyte algae.</title>
        <authorList>
            <person name="Puginier C."/>
            <person name="Libourel C."/>
            <person name="Otte J."/>
            <person name="Skaloud P."/>
            <person name="Haon M."/>
            <person name="Grisel S."/>
            <person name="Petersen M."/>
            <person name="Berrin J.G."/>
            <person name="Delaux P.M."/>
            <person name="Dal Grande F."/>
            <person name="Keller J."/>
        </authorList>
    </citation>
    <scope>NUCLEOTIDE SEQUENCE [LARGE SCALE GENOMIC DNA]</scope>
    <source>
        <strain evidence="9 10">SAG 2145</strain>
    </source>
</reference>
<comment type="caution">
    <text evidence="9">The sequence shown here is derived from an EMBL/GenBank/DDBJ whole genome shotgun (WGS) entry which is preliminary data.</text>
</comment>
<feature type="binding site" evidence="8">
    <location>
        <position position="90"/>
    </location>
    <ligand>
        <name>UTP</name>
        <dbReference type="ChEBI" id="CHEBI:46398"/>
    </ligand>
</feature>
<dbReference type="Gene3D" id="3.90.550.10">
    <property type="entry name" value="Spore Coat Polysaccharide Biosynthesis Protein SpsA, Chain A"/>
    <property type="match status" value="1"/>
</dbReference>
<sequence length="481" mass="52746">MEKFAAYEQRMKKENLSQAAVDAFKGNFDQLVSGVTGLVPEKDIEAVLELPKLSDMKDSKMVDVKAVLSQTAVLKLNGGLGTSMGLEKAKSLLEVKDGNTFLDLIAQQIKYTRKKFDSQVRFVLMNSFSTSADTKAYLHKRHSDLISEPDVELFQNKSPKVDAKTLEPATHPEDPDMEWCPPGHGDIYPSLLGSGMLDRLIKSGIKYLFVSNSDNLGATLDLDLLAYFATSKKAFVMEVAERTAADKKGGHLTKRKSDGRLILRESAMVPDEDKDAFEDISKHKFFNTNNLWVNLDRLKETLTQSNGTLPLPLIKNKKTVNPRDSSSTPVFQLETAMGSAIECFDDAGAVVVPRERFAPVKTCGDLFILRSDAYKITPESTIVLVKSSAPLVKLDDKHYKLVDKMEALVDAPPSLVDATKLTVKGPVKFSKGVVIRGDVTISNDGSSPALLKRTQGSWGHLTPTEAAACIMFSVSANQIVA</sequence>
<evidence type="ECO:0000256" key="8">
    <source>
        <dbReference type="PIRSR" id="PIRSR000806-2"/>
    </source>
</evidence>
<keyword evidence="10" id="KW-1185">Reference proteome</keyword>
<evidence type="ECO:0000256" key="1">
    <source>
        <dbReference type="ARBA" id="ARBA00010401"/>
    </source>
</evidence>
<protein>
    <recommendedName>
        <fullName evidence="2 6">UTP--glucose-1-phosphate uridylyltransferase</fullName>
        <ecNumber evidence="2 6">2.7.7.9</ecNumber>
    </recommendedName>
</protein>
<dbReference type="GO" id="GO:0006011">
    <property type="term" value="P:UDP-alpha-D-glucose metabolic process"/>
    <property type="evidence" value="ECO:0007669"/>
    <property type="project" value="UniProtKB-UniRule"/>
</dbReference>
<evidence type="ECO:0000256" key="6">
    <source>
        <dbReference type="PIRNR" id="PIRNR000806"/>
    </source>
</evidence>
<feature type="binding site" evidence="8">
    <location>
        <position position="183"/>
    </location>
    <ligand>
        <name>UTP</name>
        <dbReference type="ChEBI" id="CHEBI:46398"/>
    </ligand>
</feature>
<dbReference type="Proteomes" id="UP001438707">
    <property type="component" value="Unassembled WGS sequence"/>
</dbReference>
<organism evidence="9 10">
    <name type="scientific">Apatococcus lobatus</name>
    <dbReference type="NCBI Taxonomy" id="904363"/>
    <lineage>
        <taxon>Eukaryota</taxon>
        <taxon>Viridiplantae</taxon>
        <taxon>Chlorophyta</taxon>
        <taxon>core chlorophytes</taxon>
        <taxon>Trebouxiophyceae</taxon>
        <taxon>Chlorellales</taxon>
        <taxon>Chlorellaceae</taxon>
        <taxon>Apatococcus</taxon>
    </lineage>
</organism>
<name>A0AAW1QIB2_9CHLO</name>
<dbReference type="PANTHER" id="PTHR43511">
    <property type="match status" value="1"/>
</dbReference>
<gene>
    <name evidence="9" type="ORF">WJX74_003097</name>
</gene>
<dbReference type="FunFam" id="3.90.550.10:FF:000002">
    <property type="entry name" value="UTP--glucose-1-phosphate uridylyltransferase"/>
    <property type="match status" value="1"/>
</dbReference>
<comment type="similarity">
    <text evidence="1 6">Belongs to the UDPGP type 1 family.</text>
</comment>
<keyword evidence="4 6" id="KW-0548">Nucleotidyltransferase</keyword>
<keyword evidence="3 6" id="KW-0808">Transferase</keyword>
<evidence type="ECO:0000256" key="4">
    <source>
        <dbReference type="ARBA" id="ARBA00022695"/>
    </source>
</evidence>
<feature type="binding site" evidence="8">
    <location>
        <position position="155"/>
    </location>
    <ligand>
        <name>UTP</name>
        <dbReference type="ChEBI" id="CHEBI:46398"/>
    </ligand>
</feature>
<evidence type="ECO:0000256" key="5">
    <source>
        <dbReference type="ARBA" id="ARBA00048128"/>
    </source>
</evidence>
<comment type="catalytic activity">
    <reaction evidence="5 6">
        <text>alpha-D-glucose 1-phosphate + UTP + H(+) = UDP-alpha-D-glucose + diphosphate</text>
        <dbReference type="Rhea" id="RHEA:19889"/>
        <dbReference type="ChEBI" id="CHEBI:15378"/>
        <dbReference type="ChEBI" id="CHEBI:33019"/>
        <dbReference type="ChEBI" id="CHEBI:46398"/>
        <dbReference type="ChEBI" id="CHEBI:58601"/>
        <dbReference type="ChEBI" id="CHEBI:58885"/>
        <dbReference type="EC" id="2.7.7.9"/>
    </reaction>
</comment>
<dbReference type="PIRSF" id="PIRSF000806">
    <property type="entry name" value="UDPGP"/>
    <property type="match status" value="1"/>
</dbReference>
<dbReference type="SUPFAM" id="SSF53448">
    <property type="entry name" value="Nucleotide-diphospho-sugar transferases"/>
    <property type="match status" value="1"/>
</dbReference>
<dbReference type="Pfam" id="PF01704">
    <property type="entry name" value="UDPGP"/>
    <property type="match status" value="1"/>
</dbReference>
<dbReference type="InterPro" id="IPR029044">
    <property type="entry name" value="Nucleotide-diphossugar_trans"/>
</dbReference>
<feature type="binding site" evidence="7">
    <location>
        <position position="184"/>
    </location>
    <ligand>
        <name>substrate</name>
    </ligand>
</feature>
<dbReference type="InterPro" id="IPR002618">
    <property type="entry name" value="UDPGP_fam"/>
</dbReference>
<evidence type="ECO:0000313" key="9">
    <source>
        <dbReference type="EMBL" id="KAK9821164.1"/>
    </source>
</evidence>